<name>A0A8H7EYL6_AGABI</name>
<accession>A0A8H7EYL6</accession>
<evidence type="ECO:0000313" key="3">
    <source>
        <dbReference type="Proteomes" id="UP000629468"/>
    </source>
</evidence>
<evidence type="ECO:0000256" key="1">
    <source>
        <dbReference type="SAM" id="MobiDB-lite"/>
    </source>
</evidence>
<proteinExistence type="predicted"/>
<reference evidence="2 3" key="1">
    <citation type="journal article" name="Sci. Rep.">
        <title>Telomere-to-telomere assembled and centromere annotated genomes of the two main subspecies of the button mushroom Agaricus bisporus reveal especially polymorphic chromosome ends.</title>
        <authorList>
            <person name="Sonnenberg A.S.M."/>
            <person name="Sedaghat-Telgerd N."/>
            <person name="Lavrijssen B."/>
            <person name="Ohm R.A."/>
            <person name="Hendrickx P.M."/>
            <person name="Scholtmeijer K."/>
            <person name="Baars J.J.P."/>
            <person name="van Peer A."/>
        </authorList>
    </citation>
    <scope>NUCLEOTIDE SEQUENCE [LARGE SCALE GENOMIC DNA]</scope>
    <source>
        <strain evidence="2 3">H119_p4</strain>
    </source>
</reference>
<dbReference type="Proteomes" id="UP000629468">
    <property type="component" value="Unassembled WGS sequence"/>
</dbReference>
<sequence>MKFSHSPLPISYKHCLGITSPLCTLPLTTLAQQRSNILRAIPALQHFTALKSFLGQAHTRQSWIRTYRPPVNYSTDRLPRTRFRNSSPRRRYHRQNIADFPDHRFLCEELLRSDGPKRVLDPLPPTFGSSDEGSSDDDEPITMDDFSAFDGVTSAYAPAGQAPQNPRFDYKVKDGELATDPPAKIIFILAPNDDMIRVVPRCFPRKKITRACVELAVCQWMEDQHNLPPNAPNRVLIPTGVVEFVVDGEIWRAPVCISNLSKYLYVTCTKPRSL</sequence>
<comment type="caution">
    <text evidence="2">The sequence shown here is derived from an EMBL/GenBank/DDBJ whole genome shotgun (WGS) entry which is preliminary data.</text>
</comment>
<feature type="region of interest" description="Disordered" evidence="1">
    <location>
        <begin position="117"/>
        <end position="141"/>
    </location>
</feature>
<organism evidence="2 3">
    <name type="scientific">Agaricus bisporus var. burnettii</name>
    <dbReference type="NCBI Taxonomy" id="192524"/>
    <lineage>
        <taxon>Eukaryota</taxon>
        <taxon>Fungi</taxon>
        <taxon>Dikarya</taxon>
        <taxon>Basidiomycota</taxon>
        <taxon>Agaricomycotina</taxon>
        <taxon>Agaricomycetes</taxon>
        <taxon>Agaricomycetidae</taxon>
        <taxon>Agaricales</taxon>
        <taxon>Agaricineae</taxon>
        <taxon>Agaricaceae</taxon>
        <taxon>Agaricus</taxon>
    </lineage>
</organism>
<dbReference type="EMBL" id="JABXXO010000011">
    <property type="protein sequence ID" value="KAF7764083.1"/>
    <property type="molecule type" value="Genomic_DNA"/>
</dbReference>
<gene>
    <name evidence="2" type="ORF">Agabi119p4_8620</name>
</gene>
<dbReference type="AlphaFoldDB" id="A0A8H7EYL6"/>
<evidence type="ECO:0000313" key="2">
    <source>
        <dbReference type="EMBL" id="KAF7764083.1"/>
    </source>
</evidence>
<protein>
    <submittedName>
        <fullName evidence="2">Uncharacterized protein</fullName>
    </submittedName>
</protein>